<dbReference type="AlphaFoldDB" id="A0A094YT55"/>
<sequence>MFFVQGVTSLLSLMLRPQFLNPPVFPQNPEPVLHLLAFKKSLNRPSPVCVALFCPESCKESFTFPS</sequence>
<protein>
    <submittedName>
        <fullName evidence="1">Uncharacterized protein</fullName>
    </submittedName>
</protein>
<evidence type="ECO:0000313" key="2">
    <source>
        <dbReference type="Proteomes" id="UP000029448"/>
    </source>
</evidence>
<reference evidence="1 2" key="1">
    <citation type="submission" date="2014-06" db="EMBL/GenBank/DDBJ databases">
        <title>Functional and comparative genomic analyses of the Drosophila gut microbiota identify candidate symbiosis factors.</title>
        <authorList>
            <person name="Newell P.D."/>
            <person name="Chaston J.M."/>
            <person name="Douglas A.E."/>
        </authorList>
    </citation>
    <scope>NUCLEOTIDE SEQUENCE [LARGE SCALE GENOMIC DNA]</scope>
    <source>
        <strain evidence="1 2">DmCS_006</strain>
    </source>
</reference>
<dbReference type="EMBL" id="JOKM01000021">
    <property type="protein sequence ID" value="KGB25190.1"/>
    <property type="molecule type" value="Genomic_DNA"/>
</dbReference>
<comment type="caution">
    <text evidence="1">The sequence shown here is derived from an EMBL/GenBank/DDBJ whole genome shotgun (WGS) entry which is preliminary data.</text>
</comment>
<keyword evidence="2" id="KW-1185">Reference proteome</keyword>
<organism evidence="1 2">
    <name type="scientific">Acetobacter tropicalis</name>
    <dbReference type="NCBI Taxonomy" id="104102"/>
    <lineage>
        <taxon>Bacteria</taxon>
        <taxon>Pseudomonadati</taxon>
        <taxon>Pseudomonadota</taxon>
        <taxon>Alphaproteobacteria</taxon>
        <taxon>Acetobacterales</taxon>
        <taxon>Acetobacteraceae</taxon>
        <taxon>Acetobacter</taxon>
    </lineage>
</organism>
<evidence type="ECO:0000313" key="1">
    <source>
        <dbReference type="EMBL" id="KGB25190.1"/>
    </source>
</evidence>
<dbReference type="Proteomes" id="UP000029448">
    <property type="component" value="Unassembled WGS sequence"/>
</dbReference>
<dbReference type="PATRIC" id="fig|104102.7.peg.864"/>
<dbReference type="STRING" id="104102.AtDm6_0871"/>
<accession>A0A094YT55</accession>
<proteinExistence type="predicted"/>
<name>A0A094YT55_9PROT</name>
<gene>
    <name evidence="1" type="ORF">AtDm6_0871</name>
</gene>